<dbReference type="PANTHER" id="PTHR30269:SF37">
    <property type="entry name" value="MEMBRANE TRANSPORTER PROTEIN"/>
    <property type="match status" value="1"/>
</dbReference>
<comment type="subcellular location">
    <subcellularLocation>
        <location evidence="1 8">Cell membrane</location>
        <topology evidence="1 8">Multi-pass membrane protein</topology>
    </subcellularLocation>
</comment>
<organism evidence="9 10">
    <name type="scientific">Amycolatopsis suaedae</name>
    <dbReference type="NCBI Taxonomy" id="2510978"/>
    <lineage>
        <taxon>Bacteria</taxon>
        <taxon>Bacillati</taxon>
        <taxon>Actinomycetota</taxon>
        <taxon>Actinomycetes</taxon>
        <taxon>Pseudonocardiales</taxon>
        <taxon>Pseudonocardiaceae</taxon>
        <taxon>Amycolatopsis</taxon>
    </lineage>
</organism>
<evidence type="ECO:0000256" key="4">
    <source>
        <dbReference type="ARBA" id="ARBA00022475"/>
    </source>
</evidence>
<feature type="transmembrane region" description="Helical" evidence="8">
    <location>
        <begin position="80"/>
        <end position="112"/>
    </location>
</feature>
<keyword evidence="4 8" id="KW-1003">Cell membrane</keyword>
<evidence type="ECO:0000256" key="8">
    <source>
        <dbReference type="RuleBase" id="RU363041"/>
    </source>
</evidence>
<keyword evidence="10" id="KW-1185">Reference proteome</keyword>
<keyword evidence="7 8" id="KW-0472">Membrane</keyword>
<feature type="transmembrane region" description="Helical" evidence="8">
    <location>
        <begin position="124"/>
        <end position="149"/>
    </location>
</feature>
<evidence type="ECO:0000256" key="3">
    <source>
        <dbReference type="ARBA" id="ARBA00022448"/>
    </source>
</evidence>
<dbReference type="AlphaFoldDB" id="A0A4V2EM65"/>
<comment type="caution">
    <text evidence="9">The sequence shown here is derived from an EMBL/GenBank/DDBJ whole genome shotgun (WGS) entry which is preliminary data.</text>
</comment>
<dbReference type="EMBL" id="SFCC01000005">
    <property type="protein sequence ID" value="RZQ63985.1"/>
    <property type="molecule type" value="Genomic_DNA"/>
</dbReference>
<feature type="transmembrane region" description="Helical" evidence="8">
    <location>
        <begin position="185"/>
        <end position="204"/>
    </location>
</feature>
<keyword evidence="5 8" id="KW-0812">Transmembrane</keyword>
<feature type="transmembrane region" description="Helical" evidence="8">
    <location>
        <begin position="216"/>
        <end position="237"/>
    </location>
</feature>
<evidence type="ECO:0000256" key="2">
    <source>
        <dbReference type="ARBA" id="ARBA00009142"/>
    </source>
</evidence>
<proteinExistence type="inferred from homology"/>
<comment type="similarity">
    <text evidence="2 8">Belongs to the 4-toluene sulfonate uptake permease (TSUP) (TC 2.A.102) family.</text>
</comment>
<evidence type="ECO:0000256" key="1">
    <source>
        <dbReference type="ARBA" id="ARBA00004651"/>
    </source>
</evidence>
<keyword evidence="6 8" id="KW-1133">Transmembrane helix</keyword>
<name>A0A4V2EM65_9PSEU</name>
<gene>
    <name evidence="9" type="ORF">EWH70_11125</name>
</gene>
<dbReference type="InterPro" id="IPR052017">
    <property type="entry name" value="TSUP"/>
</dbReference>
<sequence length="238" mass="23746">MTTGLLVAGLVVLVGALVQGAVGYGMNLIAAPLLTLLDPALVPTPLLLIASTHAVLAVLRERGSTDWPGVGWVMVGRLPGTALGVLAVATLPHGPFGAVVGVAVLVCVLLSVTSWHPRPVAGPLVVAGVAAGALGTAVSIGGPPVALLYQHSEGARIRATLAAVFALGSTMSVIGLVIAGQVTVAHLIAAAWLVPFLVAGFALSSRARRILDAGRMRTAVLTVAVASSIALIVRSALG</sequence>
<dbReference type="GO" id="GO:0005886">
    <property type="term" value="C:plasma membrane"/>
    <property type="evidence" value="ECO:0007669"/>
    <property type="project" value="UniProtKB-SubCell"/>
</dbReference>
<evidence type="ECO:0000256" key="7">
    <source>
        <dbReference type="ARBA" id="ARBA00023136"/>
    </source>
</evidence>
<feature type="transmembrane region" description="Helical" evidence="8">
    <location>
        <begin position="161"/>
        <end position="179"/>
    </location>
</feature>
<protein>
    <recommendedName>
        <fullName evidence="8">Probable membrane transporter protein</fullName>
    </recommendedName>
</protein>
<evidence type="ECO:0000256" key="6">
    <source>
        <dbReference type="ARBA" id="ARBA00022989"/>
    </source>
</evidence>
<accession>A0A4V2EM65</accession>
<evidence type="ECO:0000256" key="5">
    <source>
        <dbReference type="ARBA" id="ARBA00022692"/>
    </source>
</evidence>
<dbReference type="InterPro" id="IPR002781">
    <property type="entry name" value="TM_pro_TauE-like"/>
</dbReference>
<keyword evidence="3" id="KW-0813">Transport</keyword>
<dbReference type="Proteomes" id="UP000292003">
    <property type="component" value="Unassembled WGS sequence"/>
</dbReference>
<dbReference type="PANTHER" id="PTHR30269">
    <property type="entry name" value="TRANSMEMBRANE PROTEIN YFCA"/>
    <property type="match status" value="1"/>
</dbReference>
<dbReference type="OrthoDB" id="5472127at2"/>
<evidence type="ECO:0000313" key="10">
    <source>
        <dbReference type="Proteomes" id="UP000292003"/>
    </source>
</evidence>
<evidence type="ECO:0000313" key="9">
    <source>
        <dbReference type="EMBL" id="RZQ63985.1"/>
    </source>
</evidence>
<dbReference type="Pfam" id="PF01925">
    <property type="entry name" value="TauE"/>
    <property type="match status" value="1"/>
</dbReference>
<feature type="transmembrane region" description="Helical" evidence="8">
    <location>
        <begin position="40"/>
        <end position="59"/>
    </location>
</feature>
<reference evidence="9 10" key="1">
    <citation type="submission" date="2019-02" db="EMBL/GenBank/DDBJ databases">
        <title>Draft genome sequence of Amycolatopsis sp. 8-3EHSu isolated from roots of Suaeda maritima.</title>
        <authorList>
            <person name="Duangmal K."/>
            <person name="Chantavorakit T."/>
        </authorList>
    </citation>
    <scope>NUCLEOTIDE SEQUENCE [LARGE SCALE GENOMIC DNA]</scope>
    <source>
        <strain evidence="9 10">8-3EHSu</strain>
    </source>
</reference>